<evidence type="ECO:0000256" key="3">
    <source>
        <dbReference type="ARBA" id="ARBA00023163"/>
    </source>
</evidence>
<dbReference type="Proteomes" id="UP000307943">
    <property type="component" value="Unassembled WGS sequence"/>
</dbReference>
<dbReference type="PANTHER" id="PTHR43537">
    <property type="entry name" value="TRANSCRIPTIONAL REGULATOR, GNTR FAMILY"/>
    <property type="match status" value="1"/>
</dbReference>
<protein>
    <submittedName>
        <fullName evidence="5">GntR family transcriptional regulator</fullName>
    </submittedName>
</protein>
<dbReference type="InterPro" id="IPR000524">
    <property type="entry name" value="Tscrpt_reg_HTH_GntR"/>
</dbReference>
<dbReference type="Pfam" id="PF07729">
    <property type="entry name" value="FCD"/>
    <property type="match status" value="1"/>
</dbReference>
<evidence type="ECO:0000256" key="2">
    <source>
        <dbReference type="ARBA" id="ARBA00023125"/>
    </source>
</evidence>
<dbReference type="SMART" id="SM00345">
    <property type="entry name" value="HTH_GNTR"/>
    <property type="match status" value="1"/>
</dbReference>
<name>A0A5C4SZA1_9BACL</name>
<dbReference type="InterPro" id="IPR036390">
    <property type="entry name" value="WH_DNA-bd_sf"/>
</dbReference>
<dbReference type="SUPFAM" id="SSF48008">
    <property type="entry name" value="GntR ligand-binding domain-like"/>
    <property type="match status" value="1"/>
</dbReference>
<sequence>MEQTKRRKASDAIYTEIKRKIIEFEYEPNEHLSEELLAKSLEVSRTPLREAFHRLELEKLVTKLSTGRIVVARLTIVEAEELFQVRAALEGLLTRHATRNMNETTLEKLEQVMRRMQAAADSHDHAEVVRCGSEFHQLLYQLSQNGTAIGFLEQLRSRLERYRRIGGYKHPHYAANLPVEEHEAILTRVRAGDADGAERTMVAHVSRSLETVKETLQMYFIK</sequence>
<keyword evidence="3" id="KW-0804">Transcription</keyword>
<dbReference type="SMART" id="SM00895">
    <property type="entry name" value="FCD"/>
    <property type="match status" value="1"/>
</dbReference>
<dbReference type="RefSeq" id="WP_139606700.1">
    <property type="nucleotide sequence ID" value="NZ_VDCQ01000072.1"/>
</dbReference>
<dbReference type="PROSITE" id="PS50949">
    <property type="entry name" value="HTH_GNTR"/>
    <property type="match status" value="1"/>
</dbReference>
<dbReference type="InterPro" id="IPR036388">
    <property type="entry name" value="WH-like_DNA-bd_sf"/>
</dbReference>
<dbReference type="EMBL" id="VDCQ01000072">
    <property type="protein sequence ID" value="TNJ61615.1"/>
    <property type="molecule type" value="Genomic_DNA"/>
</dbReference>
<dbReference type="GO" id="GO:0003677">
    <property type="term" value="F:DNA binding"/>
    <property type="evidence" value="ECO:0007669"/>
    <property type="project" value="UniProtKB-KW"/>
</dbReference>
<dbReference type="PANTHER" id="PTHR43537:SF24">
    <property type="entry name" value="GLUCONATE OPERON TRANSCRIPTIONAL REPRESSOR"/>
    <property type="match status" value="1"/>
</dbReference>
<accession>A0A5C4SZA1</accession>
<comment type="caution">
    <text evidence="5">The sequence shown here is derived from an EMBL/GenBank/DDBJ whole genome shotgun (WGS) entry which is preliminary data.</text>
</comment>
<evidence type="ECO:0000256" key="1">
    <source>
        <dbReference type="ARBA" id="ARBA00023015"/>
    </source>
</evidence>
<dbReference type="Gene3D" id="1.20.120.530">
    <property type="entry name" value="GntR ligand-binding domain-like"/>
    <property type="match status" value="1"/>
</dbReference>
<dbReference type="OrthoDB" id="9781630at2"/>
<dbReference type="Pfam" id="PF00392">
    <property type="entry name" value="GntR"/>
    <property type="match status" value="1"/>
</dbReference>
<keyword evidence="6" id="KW-1185">Reference proteome</keyword>
<feature type="domain" description="HTH gntR-type" evidence="4">
    <location>
        <begin position="7"/>
        <end position="74"/>
    </location>
</feature>
<keyword evidence="2" id="KW-0238">DNA-binding</keyword>
<reference evidence="5 6" key="1">
    <citation type="submission" date="2019-05" db="EMBL/GenBank/DDBJ databases">
        <title>We sequenced the genome of Paenibacillus hemerocallicola KCTC 33185 for further insight into its adaptation and study the phylogeny of Paenibacillus.</title>
        <authorList>
            <person name="Narsing Rao M.P."/>
        </authorList>
    </citation>
    <scope>NUCLEOTIDE SEQUENCE [LARGE SCALE GENOMIC DNA]</scope>
    <source>
        <strain evidence="5 6">KCTC 33185</strain>
    </source>
</reference>
<proteinExistence type="predicted"/>
<dbReference type="GO" id="GO:0003700">
    <property type="term" value="F:DNA-binding transcription factor activity"/>
    <property type="evidence" value="ECO:0007669"/>
    <property type="project" value="InterPro"/>
</dbReference>
<evidence type="ECO:0000313" key="6">
    <source>
        <dbReference type="Proteomes" id="UP000307943"/>
    </source>
</evidence>
<evidence type="ECO:0000313" key="5">
    <source>
        <dbReference type="EMBL" id="TNJ61615.1"/>
    </source>
</evidence>
<evidence type="ECO:0000259" key="4">
    <source>
        <dbReference type="PROSITE" id="PS50949"/>
    </source>
</evidence>
<dbReference type="InterPro" id="IPR011711">
    <property type="entry name" value="GntR_C"/>
</dbReference>
<dbReference type="InterPro" id="IPR008920">
    <property type="entry name" value="TF_FadR/GntR_C"/>
</dbReference>
<dbReference type="SUPFAM" id="SSF46785">
    <property type="entry name" value="Winged helix' DNA-binding domain"/>
    <property type="match status" value="1"/>
</dbReference>
<organism evidence="5 6">
    <name type="scientific">Paenibacillus hemerocallicola</name>
    <dbReference type="NCBI Taxonomy" id="1172614"/>
    <lineage>
        <taxon>Bacteria</taxon>
        <taxon>Bacillati</taxon>
        <taxon>Bacillota</taxon>
        <taxon>Bacilli</taxon>
        <taxon>Bacillales</taxon>
        <taxon>Paenibacillaceae</taxon>
        <taxon>Paenibacillus</taxon>
    </lineage>
</organism>
<dbReference type="AlphaFoldDB" id="A0A5C4SZA1"/>
<dbReference type="Gene3D" id="1.10.10.10">
    <property type="entry name" value="Winged helix-like DNA-binding domain superfamily/Winged helix DNA-binding domain"/>
    <property type="match status" value="1"/>
</dbReference>
<gene>
    <name evidence="5" type="ORF">FE784_33970</name>
</gene>
<keyword evidence="1" id="KW-0805">Transcription regulation</keyword>